<name>A0A1H0G493_9SPHI</name>
<evidence type="ECO:0000313" key="1">
    <source>
        <dbReference type="EMBL" id="SDO01725.1"/>
    </source>
</evidence>
<dbReference type="Proteomes" id="UP000183200">
    <property type="component" value="Unassembled WGS sequence"/>
</dbReference>
<dbReference type="AlphaFoldDB" id="A0A1H0G493"/>
<evidence type="ECO:0000313" key="2">
    <source>
        <dbReference type="Proteomes" id="UP000183200"/>
    </source>
</evidence>
<dbReference type="OrthoDB" id="773141at2"/>
<reference evidence="2" key="1">
    <citation type="submission" date="2016-10" db="EMBL/GenBank/DDBJ databases">
        <authorList>
            <person name="Varghese N."/>
            <person name="Submissions S."/>
        </authorList>
    </citation>
    <scope>NUCLEOTIDE SEQUENCE [LARGE SCALE GENOMIC DNA]</scope>
    <source>
        <strain evidence="2">DSM 19110</strain>
    </source>
</reference>
<keyword evidence="2" id="KW-1185">Reference proteome</keyword>
<gene>
    <name evidence="1" type="ORF">SAMN05421820_11137</name>
</gene>
<accession>A0A1H0G493</accession>
<organism evidence="1 2">
    <name type="scientific">Pedobacter steynii</name>
    <dbReference type="NCBI Taxonomy" id="430522"/>
    <lineage>
        <taxon>Bacteria</taxon>
        <taxon>Pseudomonadati</taxon>
        <taxon>Bacteroidota</taxon>
        <taxon>Sphingobacteriia</taxon>
        <taxon>Sphingobacteriales</taxon>
        <taxon>Sphingobacteriaceae</taxon>
        <taxon>Pedobacter</taxon>
    </lineage>
</organism>
<dbReference type="RefSeq" id="WP_074611809.1">
    <property type="nucleotide sequence ID" value="NZ_FNGY01000011.1"/>
</dbReference>
<sequence length="60" mass="6945">MKKHFLHLTIIVEVDSKLKSLSDTIQEFERNTVYSLSSTQNVRVLATDLLKTQKFNPLKP</sequence>
<dbReference type="EMBL" id="FNGY01000011">
    <property type="protein sequence ID" value="SDO01725.1"/>
    <property type="molecule type" value="Genomic_DNA"/>
</dbReference>
<proteinExistence type="predicted"/>
<protein>
    <submittedName>
        <fullName evidence="1">Uncharacterized protein</fullName>
    </submittedName>
</protein>